<dbReference type="InterPro" id="IPR001584">
    <property type="entry name" value="Integrase_cat-core"/>
</dbReference>
<dbReference type="InterPro" id="IPR029472">
    <property type="entry name" value="Copia-like_N"/>
</dbReference>
<dbReference type="EMBL" id="JBANQN010000005">
    <property type="protein sequence ID" value="KAK6789871.1"/>
    <property type="molecule type" value="Genomic_DNA"/>
</dbReference>
<reference evidence="3 4" key="1">
    <citation type="submission" date="2024-02" db="EMBL/GenBank/DDBJ databases">
        <title>de novo genome assembly of Solanum bulbocastanum strain 11H21.</title>
        <authorList>
            <person name="Hosaka A.J."/>
        </authorList>
    </citation>
    <scope>NUCLEOTIDE SEQUENCE [LARGE SCALE GENOMIC DNA]</scope>
    <source>
        <tissue evidence="3">Young leaves</tissue>
    </source>
</reference>
<proteinExistence type="predicted"/>
<keyword evidence="4" id="KW-1185">Reference proteome</keyword>
<evidence type="ECO:0000256" key="1">
    <source>
        <dbReference type="SAM" id="MobiDB-lite"/>
    </source>
</evidence>
<dbReference type="InterPro" id="IPR012337">
    <property type="entry name" value="RNaseH-like_sf"/>
</dbReference>
<dbReference type="SUPFAM" id="SSF53098">
    <property type="entry name" value="Ribonuclease H-like"/>
    <property type="match status" value="1"/>
</dbReference>
<dbReference type="AlphaFoldDB" id="A0AAN8TQQ8"/>
<dbReference type="Pfam" id="PF13976">
    <property type="entry name" value="gag_pre-integrs"/>
    <property type="match status" value="1"/>
</dbReference>
<gene>
    <name evidence="3" type="ORF">RDI58_013671</name>
</gene>
<evidence type="ECO:0000313" key="4">
    <source>
        <dbReference type="Proteomes" id="UP001371456"/>
    </source>
</evidence>
<dbReference type="Pfam" id="PF22936">
    <property type="entry name" value="Pol_BBD"/>
    <property type="match status" value="1"/>
</dbReference>
<dbReference type="PANTHER" id="PTHR37610">
    <property type="entry name" value="CCHC-TYPE DOMAIN-CONTAINING PROTEIN"/>
    <property type="match status" value="1"/>
</dbReference>
<dbReference type="GO" id="GO:0015074">
    <property type="term" value="P:DNA integration"/>
    <property type="evidence" value="ECO:0007669"/>
    <property type="project" value="InterPro"/>
</dbReference>
<evidence type="ECO:0000313" key="3">
    <source>
        <dbReference type="EMBL" id="KAK6789871.1"/>
    </source>
</evidence>
<feature type="compositionally biased region" description="Polar residues" evidence="1">
    <location>
        <begin position="289"/>
        <end position="298"/>
    </location>
</feature>
<dbReference type="InterPro" id="IPR036397">
    <property type="entry name" value="RNaseH_sf"/>
</dbReference>
<dbReference type="InterPro" id="IPR025724">
    <property type="entry name" value="GAG-pre-integrase_dom"/>
</dbReference>
<dbReference type="Pfam" id="PF14223">
    <property type="entry name" value="Retrotran_gag_2"/>
    <property type="match status" value="1"/>
</dbReference>
<dbReference type="PANTHER" id="PTHR37610:SF6">
    <property type="entry name" value="GAG-POLYPEPTIDE OF LTR COPIA-TYPE-RELATED"/>
    <property type="match status" value="1"/>
</dbReference>
<comment type="caution">
    <text evidence="3">The sequence shown here is derived from an EMBL/GenBank/DDBJ whole genome shotgun (WGS) entry which is preliminary data.</text>
</comment>
<dbReference type="Gene3D" id="3.30.420.10">
    <property type="entry name" value="Ribonuclease H-like superfamily/Ribonuclease H"/>
    <property type="match status" value="1"/>
</dbReference>
<feature type="region of interest" description="Disordered" evidence="1">
    <location>
        <begin position="281"/>
        <end position="303"/>
    </location>
</feature>
<dbReference type="GO" id="GO:0003676">
    <property type="term" value="F:nucleic acid binding"/>
    <property type="evidence" value="ECO:0007669"/>
    <property type="project" value="InterPro"/>
</dbReference>
<dbReference type="PROSITE" id="PS50994">
    <property type="entry name" value="INTEGRASE"/>
    <property type="match status" value="1"/>
</dbReference>
<feature type="domain" description="Integrase catalytic" evidence="2">
    <location>
        <begin position="615"/>
        <end position="776"/>
    </location>
</feature>
<evidence type="ECO:0000259" key="2">
    <source>
        <dbReference type="PROSITE" id="PS50994"/>
    </source>
</evidence>
<dbReference type="InterPro" id="IPR054722">
    <property type="entry name" value="PolX-like_BBD"/>
</dbReference>
<dbReference type="Proteomes" id="UP001371456">
    <property type="component" value="Unassembled WGS sequence"/>
</dbReference>
<protein>
    <recommendedName>
        <fullName evidence="2">Integrase catalytic domain-containing protein</fullName>
    </recommendedName>
</protein>
<sequence>MRDSSSPSNNSETIVAPAASAMDSSHPYYLHPSDSPRMNLISTVFDGRGFPGWRRSILIALSAKRKLGFINGTCQAPVSDAFDSSQWNCCNDMVTSWLLNSLSKEIGDSVIYSNTAKELWDSLEQRFGKSNGTKIFHLQKELNGLVQGNSDISGYFTKLKRLWDELDSLNADITCSCVCVCNGKSKISKSLQDQRLIQFLMGLNDTYGQARGTILMMNPLPGMDLAYSLLLQDENQREIYQHTQTAPDASSFMGVNHGNHNHSSGSLNLRNGYGGQKSGVYPQKPGIPSQRSGINTQRTKGKKSKYNPNVTCTYCFRTGHVMDDCHKLHGYPEDFEFTKRKNSMIKGTAAFAGEDNSYKSFKEGGTTNFQHFTKEQMAEITQMVKEMQMSQSMPSTEINANGVAGTILKYSGTCFSVFNSATWIIDSGASEHMCFEASSFSFMKPLPVPINISLPNSFKVTVTHIGSVSILPNLTLTNVLYVPVFKYNLLSIHRLCNQINWNVLFTSSACLLQDLLMKRVVAFGELREGLYLLQPTNFRPSLNSVKQSVSFSKGSHSSFIPVSCPALCDAYSNVSLWHMRLGHLPLSTMKLFNFIKPSSDSTLICHICPQAKQTRSSFPTSSIKTKGTFDLIHIDTWGPYKHATHNGYKYFLTIVDDYSRGIWTFLLSTKSNAFPILKNFLSMVERQFNKKVKCIRSDNALELGKGTLTAAYLQEHGILHQQSCVATPQQNGVVERKHRHLLEVARVFVWFETSFSTVVFSTCWCSKLQGVHFVFE</sequence>
<accession>A0AAN8TQQ8</accession>
<dbReference type="Pfam" id="PF14244">
    <property type="entry name" value="Retrotran_gag_3"/>
    <property type="match status" value="1"/>
</dbReference>
<organism evidence="3 4">
    <name type="scientific">Solanum bulbocastanum</name>
    <name type="common">Wild potato</name>
    <dbReference type="NCBI Taxonomy" id="147425"/>
    <lineage>
        <taxon>Eukaryota</taxon>
        <taxon>Viridiplantae</taxon>
        <taxon>Streptophyta</taxon>
        <taxon>Embryophyta</taxon>
        <taxon>Tracheophyta</taxon>
        <taxon>Spermatophyta</taxon>
        <taxon>Magnoliopsida</taxon>
        <taxon>eudicotyledons</taxon>
        <taxon>Gunneridae</taxon>
        <taxon>Pentapetalae</taxon>
        <taxon>asterids</taxon>
        <taxon>lamiids</taxon>
        <taxon>Solanales</taxon>
        <taxon>Solanaceae</taxon>
        <taxon>Solanoideae</taxon>
        <taxon>Solaneae</taxon>
        <taxon>Solanum</taxon>
    </lineage>
</organism>
<name>A0AAN8TQQ8_SOLBU</name>
<dbReference type="Pfam" id="PF00665">
    <property type="entry name" value="rve"/>
    <property type="match status" value="1"/>
</dbReference>